<sequence length="58" mass="6731">MKNGFVAVISQAERLHFSLDFSLSQEHRNKPLLPPKLQLPVPQECPVRQHDADFLLFF</sequence>
<protein>
    <submittedName>
        <fullName evidence="1">Uncharacterized protein</fullName>
    </submittedName>
</protein>
<dbReference type="EMBL" id="AMCI01002380">
    <property type="protein sequence ID" value="EJX02874.1"/>
    <property type="molecule type" value="Genomic_DNA"/>
</dbReference>
<name>J9G7M9_9ZZZZ</name>
<dbReference type="AlphaFoldDB" id="J9G7M9"/>
<evidence type="ECO:0000313" key="1">
    <source>
        <dbReference type="EMBL" id="EJX02874.1"/>
    </source>
</evidence>
<organism evidence="1">
    <name type="scientific">gut metagenome</name>
    <dbReference type="NCBI Taxonomy" id="749906"/>
    <lineage>
        <taxon>unclassified sequences</taxon>
        <taxon>metagenomes</taxon>
        <taxon>organismal metagenomes</taxon>
    </lineage>
</organism>
<reference evidence="1" key="1">
    <citation type="journal article" date="2012" name="PLoS ONE">
        <title>Gene sets for utilization of primary and secondary nutrition supplies in the distal gut of endangered iberian lynx.</title>
        <authorList>
            <person name="Alcaide M."/>
            <person name="Messina E."/>
            <person name="Richter M."/>
            <person name="Bargiela R."/>
            <person name="Peplies J."/>
            <person name="Huws S.A."/>
            <person name="Newbold C.J."/>
            <person name="Golyshin P.N."/>
            <person name="Simon M.A."/>
            <person name="Lopez G."/>
            <person name="Yakimov M.M."/>
            <person name="Ferrer M."/>
        </authorList>
    </citation>
    <scope>NUCLEOTIDE SEQUENCE</scope>
</reference>
<comment type="caution">
    <text evidence="1">The sequence shown here is derived from an EMBL/GenBank/DDBJ whole genome shotgun (WGS) entry which is preliminary data.</text>
</comment>
<gene>
    <name evidence="1" type="ORF">EVA_09021</name>
</gene>
<proteinExistence type="predicted"/>
<accession>J9G7M9</accession>